<gene>
    <name evidence="2" type="ORF">PCOAH_00019470</name>
</gene>
<evidence type="ECO:0000313" key="3">
    <source>
        <dbReference type="Proteomes" id="UP000092716"/>
    </source>
</evidence>
<dbReference type="KEGG" id="pcot:PCOAH_00019470"/>
<dbReference type="AlphaFoldDB" id="A0A1B1DYC4"/>
<dbReference type="Pfam" id="PF09687">
    <property type="entry name" value="PRESAN"/>
    <property type="match status" value="1"/>
</dbReference>
<dbReference type="RefSeq" id="XP_019914314.1">
    <property type="nucleotide sequence ID" value="XM_020058756.1"/>
</dbReference>
<name>A0A1B1DYC4_9APIC</name>
<evidence type="ECO:0000313" key="2">
    <source>
        <dbReference type="EMBL" id="ANQ07619.1"/>
    </source>
</evidence>
<dbReference type="Gene3D" id="6.10.280.180">
    <property type="entry name" value="Plasmodium RESA, N-terminal helical domain"/>
    <property type="match status" value="1"/>
</dbReference>
<reference evidence="3" key="1">
    <citation type="submission" date="2016-06" db="EMBL/GenBank/DDBJ databases">
        <title>First high quality genome sequence of Plasmodium coatneyi using continuous long reads from single molecule, real-time sequencing.</title>
        <authorList>
            <person name="Chien J.-T."/>
            <person name="Pakala S.B."/>
            <person name="Geraldo J.A."/>
            <person name="Lapp S.A."/>
            <person name="Barnwell J.W."/>
            <person name="Kissinger J.C."/>
            <person name="Galinski M.R."/>
            <person name="Humphrey J.C."/>
        </authorList>
    </citation>
    <scope>NUCLEOTIDE SEQUENCE [LARGE SCALE GENOMIC DNA]</scope>
    <source>
        <strain evidence="3">Hackeri</strain>
    </source>
</reference>
<proteinExistence type="predicted"/>
<dbReference type="OrthoDB" id="385904at2759"/>
<dbReference type="GeneID" id="30908673"/>
<organism evidence="2 3">
    <name type="scientific">Plasmodium coatneyi</name>
    <dbReference type="NCBI Taxonomy" id="208452"/>
    <lineage>
        <taxon>Eukaryota</taxon>
        <taxon>Sar</taxon>
        <taxon>Alveolata</taxon>
        <taxon>Apicomplexa</taxon>
        <taxon>Aconoidasida</taxon>
        <taxon>Haemosporida</taxon>
        <taxon>Plasmodiidae</taxon>
        <taxon>Plasmodium</taxon>
    </lineage>
</organism>
<accession>A0A1B1DYC4</accession>
<dbReference type="InterPro" id="IPR044885">
    <property type="entry name" value="PRESA_N_sf"/>
</dbReference>
<keyword evidence="3" id="KW-1185">Reference proteome</keyword>
<dbReference type="EMBL" id="CP016246">
    <property type="protein sequence ID" value="ANQ07619.1"/>
    <property type="molecule type" value="Genomic_DNA"/>
</dbReference>
<dbReference type="VEuPathDB" id="PlasmoDB:PCOAH_00019470"/>
<dbReference type="InterPro" id="IPR019111">
    <property type="entry name" value="PRESA_N"/>
</dbReference>
<protein>
    <recommendedName>
        <fullName evidence="1">Plasmodium RESA N-terminal domain-containing protein</fullName>
    </recommendedName>
</protein>
<feature type="domain" description="Plasmodium RESA N-terminal" evidence="1">
    <location>
        <begin position="156"/>
        <end position="281"/>
    </location>
</feature>
<evidence type="ECO:0000259" key="1">
    <source>
        <dbReference type="Pfam" id="PF09687"/>
    </source>
</evidence>
<sequence>MNLNKMSSFSLLSRKKLSILYKKNAGENVYNLCSNGEKNNAGGNFLSLFFFRRSLIAIGAILCVILQNTCTFENKKSSQLGLTARFSRKLIEKSKDEIGEMSNVLAALDVLWKWSPLPSVSALTAEKLDSRKNKKKGKVLDMEELRERCHNNGKDLDEYEIGVMLNYLTQPGCFSKIYALGTWWQVRKREKKEWDNFYIQLSRLCKDTAYKCNYSSELSDKLLKEAQDDYTQRAKNMESAYNDKIYDLLNKKDKAPKDYKDNVNKYQNDQEDLRDQFWDEWEKYFNEEMSGEPFVKGIIKEPAALENGE</sequence>
<dbReference type="Proteomes" id="UP000092716">
    <property type="component" value="Chromosome 8"/>
</dbReference>